<proteinExistence type="predicted"/>
<gene>
    <name evidence="1" type="ORF">LKE01_02970</name>
</gene>
<sequence length="72" mass="8328">MLNEEKLQAIVDTFAKYNIDIRVKGMQVVGINGQPADFDAKTFMQDQLIDMICKVMANQLIHETWLNEQNKK</sequence>
<dbReference type="AlphaFoldDB" id="A0A511DT53"/>
<evidence type="ECO:0000313" key="1">
    <source>
        <dbReference type="EMBL" id="GEL27477.1"/>
    </source>
</evidence>
<accession>A0A511DT53</accession>
<name>A0A511DT53_LENKE</name>
<keyword evidence="2" id="KW-1185">Reference proteome</keyword>
<dbReference type="EMBL" id="BJVK01000002">
    <property type="protein sequence ID" value="GEL27477.1"/>
    <property type="molecule type" value="Genomic_DNA"/>
</dbReference>
<comment type="caution">
    <text evidence="1">The sequence shown here is derived from an EMBL/GenBank/DDBJ whole genome shotgun (WGS) entry which is preliminary data.</text>
</comment>
<dbReference type="Proteomes" id="UP000321893">
    <property type="component" value="Unassembled WGS sequence"/>
</dbReference>
<dbReference type="GeneID" id="71567280"/>
<dbReference type="RefSeq" id="WP_054768817.1">
    <property type="nucleotide sequence ID" value="NZ_BJVK01000002.1"/>
</dbReference>
<dbReference type="STRING" id="1423764.FC95_GL001714"/>
<dbReference type="OrthoDB" id="2317518at2"/>
<protein>
    <submittedName>
        <fullName evidence="1">Uncharacterized protein</fullName>
    </submittedName>
</protein>
<organism evidence="1 2">
    <name type="scientific">Lentilactobacillus kefiri</name>
    <name type="common">Lactobacillus kefiri</name>
    <dbReference type="NCBI Taxonomy" id="33962"/>
    <lineage>
        <taxon>Bacteria</taxon>
        <taxon>Bacillati</taxon>
        <taxon>Bacillota</taxon>
        <taxon>Bacilli</taxon>
        <taxon>Lactobacillales</taxon>
        <taxon>Lactobacillaceae</taxon>
        <taxon>Lentilactobacillus</taxon>
    </lineage>
</organism>
<reference evidence="1" key="1">
    <citation type="submission" date="2019-07" db="EMBL/GenBank/DDBJ databases">
        <title>Whole genome shotgun sequence of Lactobacillus kefiri NBRC 15888.</title>
        <authorList>
            <person name="Hosoyama A."/>
            <person name="Uohara A."/>
            <person name="Ohji S."/>
            <person name="Ichikawa N."/>
        </authorList>
    </citation>
    <scope>NUCLEOTIDE SEQUENCE [LARGE SCALE GENOMIC DNA]</scope>
    <source>
        <strain evidence="1">NBRC 15888</strain>
    </source>
</reference>
<evidence type="ECO:0000313" key="2">
    <source>
        <dbReference type="Proteomes" id="UP000321893"/>
    </source>
</evidence>